<dbReference type="InterPro" id="IPR036291">
    <property type="entry name" value="NAD(P)-bd_dom_sf"/>
</dbReference>
<dbReference type="Proteomes" id="UP001449225">
    <property type="component" value="Unassembled WGS sequence"/>
</dbReference>
<protein>
    <submittedName>
        <fullName evidence="3">SDR family NAD(P)-dependent oxidoreductase</fullName>
    </submittedName>
</protein>
<keyword evidence="2" id="KW-0560">Oxidoreductase</keyword>
<proteinExistence type="inferred from homology"/>
<evidence type="ECO:0000256" key="1">
    <source>
        <dbReference type="ARBA" id="ARBA00006484"/>
    </source>
</evidence>
<dbReference type="RefSeq" id="WP_342854911.1">
    <property type="nucleotide sequence ID" value="NZ_JBBMRA010000017.1"/>
</dbReference>
<keyword evidence="4" id="KW-1185">Reference proteome</keyword>
<name>A0ABU9TV99_9GAMM</name>
<sequence length="259" mass="28709">MTRKKTDALPWRSVWITGAGRGIGRALTMLLAEHGVNVYASSRTAAELETLASDNQHLPGEIIPIVLDITCTEQVVELIDGWDQSAFFPELVILNAGNHDPFSADQFSARRCKKLFDVNLQGTVNCLEPALLRMLKQDQGHIAVMASVAGYRGLPTAAAYGASKAALIHLCESLRLDLKDTHVKLQVINPGFVKTPLTDKNEFTMPALLTADDAAQRILKGLLSQRFEITFPKRFTFILKLLRMLPYPVYFYVVGKLVK</sequence>
<dbReference type="PANTHER" id="PTHR44196">
    <property type="entry name" value="DEHYDROGENASE/REDUCTASE SDR FAMILY MEMBER 7B"/>
    <property type="match status" value="1"/>
</dbReference>
<dbReference type="PANTHER" id="PTHR44196:SF1">
    <property type="entry name" value="DEHYDROGENASE_REDUCTASE SDR FAMILY MEMBER 7B"/>
    <property type="match status" value="1"/>
</dbReference>
<dbReference type="Gene3D" id="3.40.50.720">
    <property type="entry name" value="NAD(P)-binding Rossmann-like Domain"/>
    <property type="match status" value="1"/>
</dbReference>
<dbReference type="SUPFAM" id="SSF51735">
    <property type="entry name" value="NAD(P)-binding Rossmann-fold domains"/>
    <property type="match status" value="1"/>
</dbReference>
<accession>A0ABU9TV99</accession>
<organism evidence="3 4">
    <name type="scientific">Neptuniibacter pectenicola</name>
    <dbReference type="NCBI Taxonomy" id="1806669"/>
    <lineage>
        <taxon>Bacteria</taxon>
        <taxon>Pseudomonadati</taxon>
        <taxon>Pseudomonadota</taxon>
        <taxon>Gammaproteobacteria</taxon>
        <taxon>Oceanospirillales</taxon>
        <taxon>Oceanospirillaceae</taxon>
        <taxon>Neptuniibacter</taxon>
    </lineage>
</organism>
<comment type="similarity">
    <text evidence="1">Belongs to the short-chain dehydrogenases/reductases (SDR) family.</text>
</comment>
<dbReference type="EMBL" id="JBBMRA010000017">
    <property type="protein sequence ID" value="MEM5537639.1"/>
    <property type="molecule type" value="Genomic_DNA"/>
</dbReference>
<dbReference type="InterPro" id="IPR002347">
    <property type="entry name" value="SDR_fam"/>
</dbReference>
<gene>
    <name evidence="3" type="ORF">WNY58_14715</name>
</gene>
<evidence type="ECO:0000256" key="2">
    <source>
        <dbReference type="ARBA" id="ARBA00023002"/>
    </source>
</evidence>
<dbReference type="PROSITE" id="PS00061">
    <property type="entry name" value="ADH_SHORT"/>
    <property type="match status" value="1"/>
</dbReference>
<evidence type="ECO:0000313" key="4">
    <source>
        <dbReference type="Proteomes" id="UP001449225"/>
    </source>
</evidence>
<dbReference type="PRINTS" id="PR00081">
    <property type="entry name" value="GDHRDH"/>
</dbReference>
<dbReference type="InterPro" id="IPR020904">
    <property type="entry name" value="Sc_DH/Rdtase_CS"/>
</dbReference>
<evidence type="ECO:0000313" key="3">
    <source>
        <dbReference type="EMBL" id="MEM5537639.1"/>
    </source>
</evidence>
<comment type="caution">
    <text evidence="3">The sequence shown here is derived from an EMBL/GenBank/DDBJ whole genome shotgun (WGS) entry which is preliminary data.</text>
</comment>
<reference evidence="3 4" key="1">
    <citation type="submission" date="2024-03" db="EMBL/GenBank/DDBJ databases">
        <title>Community enrichment and isolation of bacterial strains for fucoidan degradation.</title>
        <authorList>
            <person name="Sichert A."/>
        </authorList>
    </citation>
    <scope>NUCLEOTIDE SEQUENCE [LARGE SCALE GENOMIC DNA]</scope>
    <source>
        <strain evidence="3 4">AS76</strain>
    </source>
</reference>
<dbReference type="Pfam" id="PF00106">
    <property type="entry name" value="adh_short"/>
    <property type="match status" value="1"/>
</dbReference>